<comment type="caution">
    <text evidence="6">The sequence shown here is derived from an EMBL/GenBank/DDBJ whole genome shotgun (WGS) entry which is preliminary data.</text>
</comment>
<feature type="domain" description="C2H2-type" evidence="5">
    <location>
        <begin position="32"/>
        <end position="52"/>
    </location>
</feature>
<gene>
    <name evidence="6" type="ORF">NQ318_022955</name>
</gene>
<dbReference type="GO" id="GO:0045944">
    <property type="term" value="P:positive regulation of transcription by RNA polymerase II"/>
    <property type="evidence" value="ECO:0007669"/>
    <property type="project" value="TreeGrafter"/>
</dbReference>
<dbReference type="GO" id="GO:0005634">
    <property type="term" value="C:nucleus"/>
    <property type="evidence" value="ECO:0007669"/>
    <property type="project" value="TreeGrafter"/>
</dbReference>
<dbReference type="PANTHER" id="PTHR24403:SF67">
    <property type="entry name" value="FI01116P-RELATED"/>
    <property type="match status" value="1"/>
</dbReference>
<evidence type="ECO:0000313" key="6">
    <source>
        <dbReference type="EMBL" id="KAJ8935505.1"/>
    </source>
</evidence>
<dbReference type="InterPro" id="IPR036236">
    <property type="entry name" value="Znf_C2H2_sf"/>
</dbReference>
<evidence type="ECO:0000256" key="4">
    <source>
        <dbReference type="ARBA" id="ARBA00022833"/>
    </source>
</evidence>
<feature type="domain" description="C2H2-type" evidence="5">
    <location>
        <begin position="59"/>
        <end position="81"/>
    </location>
</feature>
<evidence type="ECO:0000313" key="7">
    <source>
        <dbReference type="Proteomes" id="UP001162162"/>
    </source>
</evidence>
<proteinExistence type="predicted"/>
<dbReference type="InterPro" id="IPR050688">
    <property type="entry name" value="Zinc_finger/UBP_domain"/>
</dbReference>
<sequence length="163" mass="18799">MLLSICSYKTKWKKDLTRHMLIHKAASEVTTYECSFCSHKTKYKSCLTQHMMLPEVMTYNCPLCPYKAKLKRSLTSHMLTHQDVSKDVKSAQNHEKNIVEGHESEGCLAIKSEELASKEEEDEWVGYTYFVFFFCRKSTNCRNPVGVQDQLEGAVVVSLLYKV</sequence>
<evidence type="ECO:0000256" key="1">
    <source>
        <dbReference type="ARBA" id="ARBA00022723"/>
    </source>
</evidence>
<name>A0AAV8XBY6_9CUCU</name>
<evidence type="ECO:0000259" key="5">
    <source>
        <dbReference type="SMART" id="SM00355"/>
    </source>
</evidence>
<keyword evidence="2" id="KW-0677">Repeat</keyword>
<dbReference type="Gene3D" id="3.30.160.60">
    <property type="entry name" value="Classic Zinc Finger"/>
    <property type="match status" value="1"/>
</dbReference>
<keyword evidence="7" id="KW-1185">Reference proteome</keyword>
<dbReference type="EMBL" id="JAPWTK010000874">
    <property type="protein sequence ID" value="KAJ8935505.1"/>
    <property type="molecule type" value="Genomic_DNA"/>
</dbReference>
<reference evidence="6" key="1">
    <citation type="journal article" date="2023" name="Insect Mol. Biol.">
        <title>Genome sequencing provides insights into the evolution of gene families encoding plant cell wall-degrading enzymes in longhorned beetles.</title>
        <authorList>
            <person name="Shin N.R."/>
            <person name="Okamura Y."/>
            <person name="Kirsch R."/>
            <person name="Pauchet Y."/>
        </authorList>
    </citation>
    <scope>NUCLEOTIDE SEQUENCE</scope>
    <source>
        <strain evidence="6">AMC_N1</strain>
    </source>
</reference>
<evidence type="ECO:0000256" key="3">
    <source>
        <dbReference type="ARBA" id="ARBA00022771"/>
    </source>
</evidence>
<dbReference type="GO" id="GO:0008270">
    <property type="term" value="F:zinc ion binding"/>
    <property type="evidence" value="ECO:0007669"/>
    <property type="project" value="UniProtKB-KW"/>
</dbReference>
<dbReference type="PANTHER" id="PTHR24403">
    <property type="entry name" value="ZINC FINGER PROTEIN"/>
    <property type="match status" value="1"/>
</dbReference>
<dbReference type="Pfam" id="PF13909">
    <property type="entry name" value="zf-H2C2_5"/>
    <property type="match status" value="1"/>
</dbReference>
<dbReference type="AlphaFoldDB" id="A0AAV8XBY6"/>
<protein>
    <recommendedName>
        <fullName evidence="5">C2H2-type domain-containing protein</fullName>
    </recommendedName>
</protein>
<feature type="domain" description="C2H2-type" evidence="5">
    <location>
        <begin position="4"/>
        <end position="23"/>
    </location>
</feature>
<organism evidence="6 7">
    <name type="scientific">Aromia moschata</name>
    <dbReference type="NCBI Taxonomy" id="1265417"/>
    <lineage>
        <taxon>Eukaryota</taxon>
        <taxon>Metazoa</taxon>
        <taxon>Ecdysozoa</taxon>
        <taxon>Arthropoda</taxon>
        <taxon>Hexapoda</taxon>
        <taxon>Insecta</taxon>
        <taxon>Pterygota</taxon>
        <taxon>Neoptera</taxon>
        <taxon>Endopterygota</taxon>
        <taxon>Coleoptera</taxon>
        <taxon>Polyphaga</taxon>
        <taxon>Cucujiformia</taxon>
        <taxon>Chrysomeloidea</taxon>
        <taxon>Cerambycidae</taxon>
        <taxon>Cerambycinae</taxon>
        <taxon>Callichromatini</taxon>
        <taxon>Aromia</taxon>
    </lineage>
</organism>
<dbReference type="SUPFAM" id="SSF57667">
    <property type="entry name" value="beta-beta-alpha zinc fingers"/>
    <property type="match status" value="1"/>
</dbReference>
<dbReference type="InterPro" id="IPR013087">
    <property type="entry name" value="Znf_C2H2_type"/>
</dbReference>
<keyword evidence="1" id="KW-0479">Metal-binding</keyword>
<dbReference type="SMART" id="SM00355">
    <property type="entry name" value="ZnF_C2H2"/>
    <property type="match status" value="3"/>
</dbReference>
<keyword evidence="4" id="KW-0862">Zinc</keyword>
<accession>A0AAV8XBY6</accession>
<evidence type="ECO:0000256" key="2">
    <source>
        <dbReference type="ARBA" id="ARBA00022737"/>
    </source>
</evidence>
<dbReference type="Proteomes" id="UP001162162">
    <property type="component" value="Unassembled WGS sequence"/>
</dbReference>
<keyword evidence="3" id="KW-0863">Zinc-finger</keyword>